<reference evidence="1 2" key="1">
    <citation type="submission" date="2018-04" db="EMBL/GenBank/DDBJ databases">
        <title>Genomic Encyclopedia of Archaeal and Bacterial Type Strains, Phase II (KMG-II): from individual species to whole genera.</title>
        <authorList>
            <person name="Goeker M."/>
        </authorList>
    </citation>
    <scope>NUCLEOTIDE SEQUENCE [LARGE SCALE GENOMIC DNA]</scope>
    <source>
        <strain evidence="1 2">DSM 26809</strain>
    </source>
</reference>
<proteinExistence type="predicted"/>
<dbReference type="EMBL" id="QAOQ01000004">
    <property type="protein sequence ID" value="PTQ96774.1"/>
    <property type="molecule type" value="Genomic_DNA"/>
</dbReference>
<dbReference type="Proteomes" id="UP000244168">
    <property type="component" value="Unassembled WGS sequence"/>
</dbReference>
<keyword evidence="2" id="KW-1185">Reference proteome</keyword>
<name>A0A2T5J9S1_9SPHI</name>
<dbReference type="SUPFAM" id="SSF54427">
    <property type="entry name" value="NTF2-like"/>
    <property type="match status" value="1"/>
</dbReference>
<gene>
    <name evidence="1" type="ORF">C8P68_104263</name>
</gene>
<comment type="caution">
    <text evidence="1">The sequence shown here is derived from an EMBL/GenBank/DDBJ whole genome shotgun (WGS) entry which is preliminary data.</text>
</comment>
<evidence type="ECO:0008006" key="3">
    <source>
        <dbReference type="Google" id="ProtNLM"/>
    </source>
</evidence>
<dbReference type="InterPro" id="IPR032710">
    <property type="entry name" value="NTF2-like_dom_sf"/>
</dbReference>
<organism evidence="1 2">
    <name type="scientific">Mucilaginibacter yixingensis</name>
    <dbReference type="NCBI Taxonomy" id="1295612"/>
    <lineage>
        <taxon>Bacteria</taxon>
        <taxon>Pseudomonadati</taxon>
        <taxon>Bacteroidota</taxon>
        <taxon>Sphingobacteriia</taxon>
        <taxon>Sphingobacteriales</taxon>
        <taxon>Sphingobacteriaceae</taxon>
        <taxon>Mucilaginibacter</taxon>
    </lineage>
</organism>
<accession>A0A2T5J9S1</accession>
<evidence type="ECO:0000313" key="1">
    <source>
        <dbReference type="EMBL" id="PTQ96774.1"/>
    </source>
</evidence>
<evidence type="ECO:0000313" key="2">
    <source>
        <dbReference type="Proteomes" id="UP000244168"/>
    </source>
</evidence>
<protein>
    <recommendedName>
        <fullName evidence="3">Nuclear transport factor 2 family protein</fullName>
    </recommendedName>
</protein>
<dbReference type="Gene3D" id="3.10.450.50">
    <property type="match status" value="1"/>
</dbReference>
<dbReference type="AlphaFoldDB" id="A0A2T5J9S1"/>
<sequence>MEGKLNKPFQVMDTTALDIITSDFYRALSFRNHPDYELNATDIEAFFYGDGFMIDNGFKEPVIYTAESYLKNIISLVADREIENYMRRELSARTEFFGKIAHRTSVYEYSFDDHQLPNPTRGIAYIQFVWVDGNWKIVSMIWADENEERRIEA</sequence>